<dbReference type="InterPro" id="IPR012675">
    <property type="entry name" value="Beta-grasp_dom_sf"/>
</dbReference>
<dbReference type="Pfam" id="PF02824">
    <property type="entry name" value="TGS"/>
    <property type="match status" value="1"/>
</dbReference>
<dbReference type="InterPro" id="IPR012676">
    <property type="entry name" value="TGS-like"/>
</dbReference>
<dbReference type="Pfam" id="PF03129">
    <property type="entry name" value="HGTP_anticodon"/>
    <property type="match status" value="1"/>
</dbReference>
<dbReference type="GO" id="GO:0046872">
    <property type="term" value="F:metal ion binding"/>
    <property type="evidence" value="ECO:0007669"/>
    <property type="project" value="UniProtKB-KW"/>
</dbReference>
<keyword evidence="15" id="KW-1185">Reference proteome</keyword>
<dbReference type="SUPFAM" id="SSF55681">
    <property type="entry name" value="Class II aaRS and biotin synthetases"/>
    <property type="match status" value="1"/>
</dbReference>
<dbReference type="PANTHER" id="PTHR11451">
    <property type="entry name" value="THREONINE-TRNA LIGASE"/>
    <property type="match status" value="1"/>
</dbReference>
<dbReference type="PROSITE" id="PS50862">
    <property type="entry name" value="AA_TRNA_LIGASE_II"/>
    <property type="match status" value="1"/>
</dbReference>
<evidence type="ECO:0000256" key="9">
    <source>
        <dbReference type="ARBA" id="ARBA00023146"/>
    </source>
</evidence>
<accession>A0A4X2LCY0</accession>
<dbReference type="Gene3D" id="3.10.20.30">
    <property type="match status" value="1"/>
</dbReference>
<evidence type="ECO:0000256" key="6">
    <source>
        <dbReference type="ARBA" id="ARBA00022833"/>
    </source>
</evidence>
<dbReference type="Ensembl" id="ENSVURT00010022713.1">
    <property type="protein sequence ID" value="ENSVURP00010019951.1"/>
    <property type="gene ID" value="ENSVURG00010015119.1"/>
</dbReference>
<dbReference type="InterPro" id="IPR047246">
    <property type="entry name" value="ThrRS_anticodon"/>
</dbReference>
<evidence type="ECO:0000256" key="2">
    <source>
        <dbReference type="ARBA" id="ARBA00013163"/>
    </source>
</evidence>
<dbReference type="SUPFAM" id="SSF81271">
    <property type="entry name" value="TGS-like"/>
    <property type="match status" value="1"/>
</dbReference>
<organism evidence="14 15">
    <name type="scientific">Vombatus ursinus</name>
    <name type="common">Common wombat</name>
    <dbReference type="NCBI Taxonomy" id="29139"/>
    <lineage>
        <taxon>Eukaryota</taxon>
        <taxon>Metazoa</taxon>
        <taxon>Chordata</taxon>
        <taxon>Craniata</taxon>
        <taxon>Vertebrata</taxon>
        <taxon>Euteleostomi</taxon>
        <taxon>Mammalia</taxon>
        <taxon>Metatheria</taxon>
        <taxon>Diprotodontia</taxon>
        <taxon>Vombatidae</taxon>
        <taxon>Vombatus</taxon>
    </lineage>
</organism>
<dbReference type="NCBIfam" id="TIGR00418">
    <property type="entry name" value="thrS"/>
    <property type="match status" value="1"/>
</dbReference>
<evidence type="ECO:0000256" key="3">
    <source>
        <dbReference type="ARBA" id="ARBA00022598"/>
    </source>
</evidence>
<keyword evidence="7" id="KW-0067">ATP-binding</keyword>
<keyword evidence="8" id="KW-0648">Protein biosynthesis</keyword>
<dbReference type="InterPro" id="IPR018163">
    <property type="entry name" value="Thr/Ala-tRNA-synth_IIc_edit"/>
</dbReference>
<keyword evidence="3" id="KW-0436">Ligase</keyword>
<evidence type="ECO:0000256" key="7">
    <source>
        <dbReference type="ARBA" id="ARBA00022840"/>
    </source>
</evidence>
<dbReference type="InterPro" id="IPR004095">
    <property type="entry name" value="TGS"/>
</dbReference>
<dbReference type="InterPro" id="IPR002320">
    <property type="entry name" value="Thr-tRNA-ligase_IIa"/>
</dbReference>
<dbReference type="InterPro" id="IPR033728">
    <property type="entry name" value="ThrRS_core"/>
</dbReference>
<sequence length="588" mass="65790">ASMRVPWRTLGIRRAPGCGLHTAPVPALPHWLAERLGVFEELWAAQAERSAERARRERRPIRVLAPGGRRVDGEAWSTTPYQVAQRISPTLADTAVAARVNGITYDMDRPLEGDADLDFLTFDSPEGKSLFWHSSAHVLGAAAEHLLGALLCRGPSTLGGFYHDISLGGNRTVRGSELPSLEQACQKIVAAAHPFRRLEASREQLCQLFKNEYARRGFSEVRTPTLFSTRLWEQSGHWEHYSEDMFVLRPPESDGPADCQNDHSANQPRGMLALKPMNCPAHCLIFSHRPRSWRELPLRLADFGALHRTEASGSLGGLTRLRRFQQDDAHIFCAPDQLESEIQGCLDFLRSVYTVLGFSFHLVLSTRPSSFLGESYLWDKAEEILQQALGEFGEPWELNPGDGAFYGPKIDVHIQDALGRPHQCGTIQLDFQLPLRFGLQYVGQTGVPERPVLIHRAVLGSVERMLGVLAENYGGKWPLWLSPLQALVIPVAVEQEGYAWEVQGALQAAGLAGDLDKDPSLTLSRRVRRAQLSQYNFQFVVGPREQSQRTVNIRTRDGRQLGEWDVTEAVGRLRELQDARVHNAEEIF</sequence>
<evidence type="ECO:0000256" key="4">
    <source>
        <dbReference type="ARBA" id="ARBA00022723"/>
    </source>
</evidence>
<proteinExistence type="inferred from homology"/>
<dbReference type="GO" id="GO:0005524">
    <property type="term" value="F:ATP binding"/>
    <property type="evidence" value="ECO:0007669"/>
    <property type="project" value="UniProtKB-KW"/>
</dbReference>
<comment type="catalytic activity">
    <reaction evidence="11">
        <text>tRNA(Thr) + L-threonine + ATP = L-threonyl-tRNA(Thr) + AMP + diphosphate + H(+)</text>
        <dbReference type="Rhea" id="RHEA:24624"/>
        <dbReference type="Rhea" id="RHEA-COMP:9670"/>
        <dbReference type="Rhea" id="RHEA-COMP:9704"/>
        <dbReference type="ChEBI" id="CHEBI:15378"/>
        <dbReference type="ChEBI" id="CHEBI:30616"/>
        <dbReference type="ChEBI" id="CHEBI:33019"/>
        <dbReference type="ChEBI" id="CHEBI:57926"/>
        <dbReference type="ChEBI" id="CHEBI:78442"/>
        <dbReference type="ChEBI" id="CHEBI:78534"/>
        <dbReference type="ChEBI" id="CHEBI:456215"/>
        <dbReference type="EC" id="6.1.1.3"/>
    </reaction>
</comment>
<evidence type="ECO:0000313" key="15">
    <source>
        <dbReference type="Proteomes" id="UP000314987"/>
    </source>
</evidence>
<keyword evidence="9" id="KW-0030">Aminoacyl-tRNA synthetase</keyword>
<dbReference type="CDD" id="cd00860">
    <property type="entry name" value="ThrRS_anticodon"/>
    <property type="match status" value="1"/>
</dbReference>
<dbReference type="InterPro" id="IPR036621">
    <property type="entry name" value="Anticodon-bd_dom_sf"/>
</dbReference>
<reference evidence="14" key="3">
    <citation type="submission" date="2025-09" db="UniProtKB">
        <authorList>
            <consortium name="Ensembl"/>
        </authorList>
    </citation>
    <scope>IDENTIFICATION</scope>
</reference>
<dbReference type="GO" id="GO:0005739">
    <property type="term" value="C:mitochondrion"/>
    <property type="evidence" value="ECO:0007669"/>
    <property type="project" value="TreeGrafter"/>
</dbReference>
<reference evidence="15" key="1">
    <citation type="submission" date="2018-12" db="EMBL/GenBank/DDBJ databases">
        <authorList>
            <person name="Yazar S."/>
        </authorList>
    </citation>
    <scope>NUCLEOTIDE SEQUENCE [LARGE SCALE GENOMIC DNA]</scope>
</reference>
<name>A0A4X2LCY0_VOMUR</name>
<feature type="domain" description="Aminoacyl-transfer RNA synthetases class-II family profile" evidence="12">
    <location>
        <begin position="202"/>
        <end position="490"/>
    </location>
</feature>
<dbReference type="FunFam" id="3.10.20.30:FF:000006">
    <property type="entry name" value="Threonine--tRNA ligase, cytoplasmic"/>
    <property type="match status" value="1"/>
</dbReference>
<keyword evidence="4" id="KW-0479">Metal-binding</keyword>
<dbReference type="SUPFAM" id="SSF52954">
    <property type="entry name" value="Class II aaRS ABD-related"/>
    <property type="match status" value="1"/>
</dbReference>
<dbReference type="Proteomes" id="UP000314987">
    <property type="component" value="Unassembled WGS sequence"/>
</dbReference>
<dbReference type="PROSITE" id="PS51880">
    <property type="entry name" value="TGS"/>
    <property type="match status" value="1"/>
</dbReference>
<keyword evidence="6" id="KW-0862">Zinc</keyword>
<dbReference type="Gene3D" id="3.30.930.10">
    <property type="entry name" value="Bira Bifunctional Protein, Domain 2"/>
    <property type="match status" value="1"/>
</dbReference>
<dbReference type="PANTHER" id="PTHR11451:SF27">
    <property type="entry name" value="THREONINE--TRNA LIGASE, MITOCHONDRIAL"/>
    <property type="match status" value="1"/>
</dbReference>
<evidence type="ECO:0000313" key="14">
    <source>
        <dbReference type="Ensembl" id="ENSVURP00010019951.1"/>
    </source>
</evidence>
<dbReference type="CDD" id="cd00771">
    <property type="entry name" value="ThrRS_core"/>
    <property type="match status" value="1"/>
</dbReference>
<dbReference type="Gene3D" id="3.40.50.800">
    <property type="entry name" value="Anticodon-binding domain"/>
    <property type="match status" value="1"/>
</dbReference>
<dbReference type="FunFam" id="3.40.50.800:FF:000003">
    <property type="entry name" value="Threonine--tRNA ligase 2, cytoplasmic"/>
    <property type="match status" value="1"/>
</dbReference>
<evidence type="ECO:0000256" key="11">
    <source>
        <dbReference type="ARBA" id="ARBA00049515"/>
    </source>
</evidence>
<dbReference type="GO" id="GO:0004829">
    <property type="term" value="F:threonine-tRNA ligase activity"/>
    <property type="evidence" value="ECO:0007669"/>
    <property type="project" value="UniProtKB-EC"/>
</dbReference>
<dbReference type="SUPFAM" id="SSF55186">
    <property type="entry name" value="ThrRS/AlaRS common domain"/>
    <property type="match status" value="1"/>
</dbReference>
<feature type="domain" description="TGS" evidence="13">
    <location>
        <begin position="57"/>
        <end position="121"/>
    </location>
</feature>
<keyword evidence="5" id="KW-0547">Nucleotide-binding</keyword>
<evidence type="ECO:0000256" key="8">
    <source>
        <dbReference type="ARBA" id="ARBA00022917"/>
    </source>
</evidence>
<dbReference type="PRINTS" id="PR01047">
    <property type="entry name" value="TRNASYNTHTHR"/>
</dbReference>
<dbReference type="CDD" id="cd01667">
    <property type="entry name" value="TGS_ThrRS"/>
    <property type="match status" value="1"/>
</dbReference>
<protein>
    <recommendedName>
        <fullName evidence="2">threonine--tRNA ligase</fullName>
        <ecNumber evidence="2">6.1.1.3</ecNumber>
    </recommendedName>
    <alternativeName>
        <fullName evidence="10">Threonyl-tRNA synthetase</fullName>
    </alternativeName>
</protein>
<evidence type="ECO:0000259" key="13">
    <source>
        <dbReference type="PROSITE" id="PS51880"/>
    </source>
</evidence>
<gene>
    <name evidence="14" type="primary">LOC114043153</name>
</gene>
<evidence type="ECO:0000256" key="5">
    <source>
        <dbReference type="ARBA" id="ARBA00022741"/>
    </source>
</evidence>
<dbReference type="Pfam" id="PF00587">
    <property type="entry name" value="tRNA-synt_2b"/>
    <property type="match status" value="1"/>
</dbReference>
<dbReference type="InterPro" id="IPR004154">
    <property type="entry name" value="Anticodon-bd"/>
</dbReference>
<evidence type="ECO:0000256" key="10">
    <source>
        <dbReference type="ARBA" id="ARBA00031900"/>
    </source>
</evidence>
<evidence type="ECO:0000256" key="1">
    <source>
        <dbReference type="ARBA" id="ARBA00008226"/>
    </source>
</evidence>
<dbReference type="FunFam" id="3.30.930.10:FF:000002">
    <property type="entry name" value="Threonine--tRNA ligase"/>
    <property type="match status" value="1"/>
</dbReference>
<reference evidence="14" key="2">
    <citation type="submission" date="2025-08" db="UniProtKB">
        <authorList>
            <consortium name="Ensembl"/>
        </authorList>
    </citation>
    <scope>IDENTIFICATION</scope>
</reference>
<dbReference type="InterPro" id="IPR002314">
    <property type="entry name" value="aa-tRNA-synt_IIb"/>
</dbReference>
<comment type="similarity">
    <text evidence="1">Belongs to the class-II aminoacyl-tRNA synthetase family.</text>
</comment>
<dbReference type="AlphaFoldDB" id="A0A4X2LCY0"/>
<dbReference type="GeneTree" id="ENSGT00940000161600"/>
<dbReference type="InterPro" id="IPR006195">
    <property type="entry name" value="aa-tRNA-synth_II"/>
</dbReference>
<dbReference type="GO" id="GO:0006435">
    <property type="term" value="P:threonyl-tRNA aminoacylation"/>
    <property type="evidence" value="ECO:0007669"/>
    <property type="project" value="InterPro"/>
</dbReference>
<evidence type="ECO:0000259" key="12">
    <source>
        <dbReference type="PROSITE" id="PS50862"/>
    </source>
</evidence>
<dbReference type="EC" id="6.1.1.3" evidence="2"/>
<dbReference type="InterPro" id="IPR045864">
    <property type="entry name" value="aa-tRNA-synth_II/BPL/LPL"/>
</dbReference>